<evidence type="ECO:0000256" key="1">
    <source>
        <dbReference type="SAM" id="MobiDB-lite"/>
    </source>
</evidence>
<evidence type="ECO:0000259" key="4">
    <source>
        <dbReference type="Pfam" id="PF26487"/>
    </source>
</evidence>
<feature type="region of interest" description="Disordered" evidence="1">
    <location>
        <begin position="338"/>
        <end position="357"/>
    </location>
</feature>
<dbReference type="Pfam" id="PF08242">
    <property type="entry name" value="Methyltransf_12"/>
    <property type="match status" value="1"/>
</dbReference>
<reference evidence="5 7" key="1">
    <citation type="journal article" date="2010" name="J. Bacteriol.">
        <title>Complete genome sequence of Halalkalicoccus jeotgali B3(T), an extremely halophilic archaeon.</title>
        <authorList>
            <person name="Roh S.W."/>
            <person name="Nam Y.D."/>
            <person name="Nam S.H."/>
            <person name="Choi S.H."/>
            <person name="Park H.S."/>
            <person name="Bae J.W."/>
        </authorList>
    </citation>
    <scope>NUCLEOTIDE SEQUENCE [LARGE SCALE GENOMIC DNA]</scope>
    <source>
        <strain evidence="5">B3</strain>
        <strain evidence="7">DSM 18796 / CECT 7217 / JCM 14584 / KCTC 4019 / B3</strain>
    </source>
</reference>
<evidence type="ECO:0000313" key="8">
    <source>
        <dbReference type="Proteomes" id="UP000011645"/>
    </source>
</evidence>
<feature type="domain" description="DUF8157" evidence="3">
    <location>
        <begin position="3"/>
        <end position="54"/>
    </location>
</feature>
<dbReference type="PATRIC" id="fig|795797.18.peg.1602"/>
<feature type="compositionally biased region" description="Basic and acidic residues" evidence="1">
    <location>
        <begin position="340"/>
        <end position="357"/>
    </location>
</feature>
<dbReference type="InterPro" id="IPR058470">
    <property type="entry name" value="DUF8157_N"/>
</dbReference>
<dbReference type="InterPro" id="IPR013217">
    <property type="entry name" value="Methyltransf_12"/>
</dbReference>
<dbReference type="eggNOG" id="arCOG04580">
    <property type="taxonomic scope" value="Archaea"/>
</dbReference>
<dbReference type="Proteomes" id="UP000000390">
    <property type="component" value="Chromosome"/>
</dbReference>
<dbReference type="KEGG" id="hje:HacjB3_08050"/>
<dbReference type="InterPro" id="IPR029063">
    <property type="entry name" value="SAM-dependent_MTases_sf"/>
</dbReference>
<feature type="domain" description="Methyltransferase type 12" evidence="2">
    <location>
        <begin position="164"/>
        <end position="276"/>
    </location>
</feature>
<protein>
    <recommendedName>
        <fullName evidence="9">Methyltransferase type 12</fullName>
    </recommendedName>
</protein>
<reference evidence="6 8" key="2">
    <citation type="journal article" date="2014" name="PLoS Genet.">
        <title>Phylogenetically driven sequencing of extremely halophilic archaea reveals strategies for static and dynamic osmo-response.</title>
        <authorList>
            <person name="Becker E.A."/>
            <person name="Seitzer P.M."/>
            <person name="Tritt A."/>
            <person name="Larsen D."/>
            <person name="Krusor M."/>
            <person name="Yao A.I."/>
            <person name="Wu D."/>
            <person name="Madern D."/>
            <person name="Eisen J.A."/>
            <person name="Darling A.E."/>
            <person name="Facciotti M.T."/>
        </authorList>
    </citation>
    <scope>NUCLEOTIDE SEQUENCE [LARGE SCALE GENOMIC DNA]</scope>
    <source>
        <strain evidence="6">B3</strain>
        <strain evidence="8">DSM 18796 / CECT 7217 / JCM 14584 / KCTC 4019 / B3</strain>
    </source>
</reference>
<dbReference type="Pfam" id="PF26487">
    <property type="entry name" value="DUF8157_C"/>
    <property type="match status" value="1"/>
</dbReference>
<dbReference type="RefSeq" id="WP_008417626.1">
    <property type="nucleotide sequence ID" value="NC_014297.1"/>
</dbReference>
<dbReference type="OrthoDB" id="117536at2157"/>
<gene>
    <name evidence="5" type="ordered locus">HacjB3_08050</name>
    <name evidence="6" type="ORF">C497_14672</name>
</gene>
<dbReference type="InterPro" id="IPR058959">
    <property type="entry name" value="DUF8157_C"/>
</dbReference>
<evidence type="ECO:0000313" key="5">
    <source>
        <dbReference type="EMBL" id="ADJ14995.1"/>
    </source>
</evidence>
<feature type="domain" description="DUF8157" evidence="4">
    <location>
        <begin position="395"/>
        <end position="486"/>
    </location>
</feature>
<dbReference type="GeneID" id="9419412"/>
<dbReference type="AlphaFoldDB" id="D8J2N8"/>
<name>D8J2N8_HALJB</name>
<proteinExistence type="predicted"/>
<evidence type="ECO:0000259" key="2">
    <source>
        <dbReference type="Pfam" id="PF08242"/>
    </source>
</evidence>
<dbReference type="Pfam" id="PF26486">
    <property type="entry name" value="DUF8157"/>
    <property type="match status" value="1"/>
</dbReference>
<evidence type="ECO:0000313" key="6">
    <source>
        <dbReference type="EMBL" id="ELY34989.1"/>
    </source>
</evidence>
<evidence type="ECO:0008006" key="9">
    <source>
        <dbReference type="Google" id="ProtNLM"/>
    </source>
</evidence>
<evidence type="ECO:0000259" key="3">
    <source>
        <dbReference type="Pfam" id="PF26486"/>
    </source>
</evidence>
<dbReference type="SUPFAM" id="SSF53335">
    <property type="entry name" value="S-adenosyl-L-methionine-dependent methyltransferases"/>
    <property type="match status" value="1"/>
</dbReference>
<accession>D8J2N8</accession>
<dbReference type="Gene3D" id="3.40.50.150">
    <property type="entry name" value="Vaccinia Virus protein VP39"/>
    <property type="match status" value="1"/>
</dbReference>
<dbReference type="Proteomes" id="UP000011645">
    <property type="component" value="Unassembled WGS sequence"/>
</dbReference>
<evidence type="ECO:0000313" key="7">
    <source>
        <dbReference type="Proteomes" id="UP000000390"/>
    </source>
</evidence>
<keyword evidence="8" id="KW-1185">Reference proteome</keyword>
<dbReference type="EMBL" id="AOHV01000038">
    <property type="protein sequence ID" value="ELY34989.1"/>
    <property type="molecule type" value="Genomic_DNA"/>
</dbReference>
<organism evidence="5 7">
    <name type="scientific">Halalkalicoccus jeotgali (strain DSM 18796 / CECT 7217 / JCM 14584 / KCTC 4019 / B3)</name>
    <dbReference type="NCBI Taxonomy" id="795797"/>
    <lineage>
        <taxon>Archaea</taxon>
        <taxon>Methanobacteriati</taxon>
        <taxon>Methanobacteriota</taxon>
        <taxon>Stenosarchaea group</taxon>
        <taxon>Halobacteria</taxon>
        <taxon>Halobacteriales</taxon>
        <taxon>Halococcaceae</taxon>
        <taxon>Halalkalicoccus</taxon>
    </lineage>
</organism>
<sequence length="487" mass="53855">MNRRAVLDAAKYLRNVRPIDPEEVCEYVEGGAHPAVVRRTLREEALSLGLTEREDGTFVPASEGPLSPASEGVYALPDRYLARLEDLLIERFGPDWPDGESGAALREAIRRLKERYYRQHPVEYDEEAALGYAIYHLPDYYAATGYVLDELGSRGLLPARLRVLDVGAGVGGPALALAEYATDALVEYHAIEPSAAADVLEGVLAETPRNFHPTIHRRSAEAFEPDGVFALDTDGQRESDGSRAGYDLLLFANVLSELSEPAAVLRKYLTHLVSGGAALALSPADKNTATGLRAVEHEVVAGSEYTVFAPTLRLWPDREPTDHCWSFERKPDLDLPGLQRRLDEGKRADRERGERDAATGEFLNRDVQYAYSILRRDGRRRIDATANPERFAPFADSEAHVTDRIDCIAVKLSRSLSESRPLFLLGDGSQSESHYAVLTRETGLNRALSEADYGDVLVFESALVLWNDDEGAYNLVIDEECIVDRVG</sequence>
<dbReference type="EMBL" id="CP002062">
    <property type="protein sequence ID" value="ADJ14995.1"/>
    <property type="molecule type" value="Genomic_DNA"/>
</dbReference>
<dbReference type="HOGENOM" id="CLU_559761_0_0_2"/>
<dbReference type="STRING" id="795797.HacjB3_08050"/>